<reference evidence="1 2" key="1">
    <citation type="submission" date="2014-02" db="EMBL/GenBank/DDBJ databases">
        <title>The small core and large imbalanced accessory genome model reveals a collaborative survival strategy of Sorangium cellulosum strains in nature.</title>
        <authorList>
            <person name="Han K."/>
            <person name="Peng R."/>
            <person name="Blom J."/>
            <person name="Li Y.-Z."/>
        </authorList>
    </citation>
    <scope>NUCLEOTIDE SEQUENCE [LARGE SCALE GENOMIC DNA]</scope>
    <source>
        <strain evidence="1 2">So0008-312</strain>
    </source>
</reference>
<gene>
    <name evidence="1" type="ORF">BE15_45400</name>
</gene>
<evidence type="ECO:0000313" key="2">
    <source>
        <dbReference type="Proteomes" id="UP000075260"/>
    </source>
</evidence>
<accession>A0A150QVP1</accession>
<sequence>MSHGHPIACLPLGGRASAALLLGGAVVAWDPAVSEASVGPDDTPAPGLLRAPHVAVGSAPDAPGRVPGAPALAIAYADVGEDEARLARNIDDLLGEGTRWVWVVRLAAPRHVEVHAPGAPRRRALPGEPLHAPGVLQNPVQVEALYDRAAAQRAVLTNLLQREGHSSLESLRDRALREGRNEGLQQAVRDVCDVLDLALSPEDDASLVEMDGTALAAVLERLKRERRWPLP</sequence>
<dbReference type="RefSeq" id="WP_061606586.1">
    <property type="nucleotide sequence ID" value="NZ_JEMA01000293.1"/>
</dbReference>
<evidence type="ECO:0000313" key="1">
    <source>
        <dbReference type="EMBL" id="KYF72063.1"/>
    </source>
</evidence>
<dbReference type="AlphaFoldDB" id="A0A150QVP1"/>
<comment type="caution">
    <text evidence="1">The sequence shown here is derived from an EMBL/GenBank/DDBJ whole genome shotgun (WGS) entry which is preliminary data.</text>
</comment>
<organism evidence="1 2">
    <name type="scientific">Sorangium cellulosum</name>
    <name type="common">Polyangium cellulosum</name>
    <dbReference type="NCBI Taxonomy" id="56"/>
    <lineage>
        <taxon>Bacteria</taxon>
        <taxon>Pseudomonadati</taxon>
        <taxon>Myxococcota</taxon>
        <taxon>Polyangia</taxon>
        <taxon>Polyangiales</taxon>
        <taxon>Polyangiaceae</taxon>
        <taxon>Sorangium</taxon>
    </lineage>
</organism>
<name>A0A150QVP1_SORCE</name>
<dbReference type="Proteomes" id="UP000075260">
    <property type="component" value="Unassembled WGS sequence"/>
</dbReference>
<protein>
    <submittedName>
        <fullName evidence="1">Uncharacterized protein</fullName>
    </submittedName>
</protein>
<proteinExistence type="predicted"/>
<dbReference type="EMBL" id="JEMA01000293">
    <property type="protein sequence ID" value="KYF72063.1"/>
    <property type="molecule type" value="Genomic_DNA"/>
</dbReference>